<dbReference type="OrthoDB" id="10296452at2759"/>
<proteinExistence type="predicted"/>
<protein>
    <submittedName>
        <fullName evidence="3">UBC core domain-containing protein</fullName>
    </submittedName>
</protein>
<reference evidence="1 2" key="2">
    <citation type="submission" date="2018-11" db="EMBL/GenBank/DDBJ databases">
        <authorList>
            <consortium name="Pathogen Informatics"/>
        </authorList>
    </citation>
    <scope>NUCLEOTIDE SEQUENCE [LARGE SCALE GENOMIC DNA]</scope>
</reference>
<name>A0A0R3TA63_RODNA</name>
<dbReference type="WBParaSite" id="HNAJ_0000395201-mRNA-1">
    <property type="protein sequence ID" value="HNAJ_0000395201-mRNA-1"/>
    <property type="gene ID" value="HNAJ_0000395201"/>
</dbReference>
<gene>
    <name evidence="1" type="ORF">HNAJ_LOCUS3950</name>
</gene>
<reference evidence="3" key="1">
    <citation type="submission" date="2017-02" db="UniProtKB">
        <authorList>
            <consortium name="WormBaseParasite"/>
        </authorList>
    </citation>
    <scope>IDENTIFICATION</scope>
</reference>
<evidence type="ECO:0000313" key="3">
    <source>
        <dbReference type="WBParaSite" id="HNAJ_0000395201-mRNA-1"/>
    </source>
</evidence>
<evidence type="ECO:0000313" key="1">
    <source>
        <dbReference type="EMBL" id="VDN99809.1"/>
    </source>
</evidence>
<dbReference type="Proteomes" id="UP000278807">
    <property type="component" value="Unassembled WGS sequence"/>
</dbReference>
<keyword evidence="2" id="KW-1185">Reference proteome</keyword>
<sequence length="125" mass="14603">MKEIDAEIDRILKALRHHSNYLLRLKDERKDQLVLSMYYPHQAILIKLNIPEGYPTVPPTRELDNGNFVIHNFEDALGVVPKTDLTVTRLFLRIVHNLSKCFKTQIPPLMRALDPNFIKELDDQN</sequence>
<evidence type="ECO:0000313" key="2">
    <source>
        <dbReference type="Proteomes" id="UP000278807"/>
    </source>
</evidence>
<organism evidence="3">
    <name type="scientific">Rodentolepis nana</name>
    <name type="common">Dwarf tapeworm</name>
    <name type="synonym">Hymenolepis nana</name>
    <dbReference type="NCBI Taxonomy" id="102285"/>
    <lineage>
        <taxon>Eukaryota</taxon>
        <taxon>Metazoa</taxon>
        <taxon>Spiralia</taxon>
        <taxon>Lophotrochozoa</taxon>
        <taxon>Platyhelminthes</taxon>
        <taxon>Cestoda</taxon>
        <taxon>Eucestoda</taxon>
        <taxon>Cyclophyllidea</taxon>
        <taxon>Hymenolepididae</taxon>
        <taxon>Rodentolepis</taxon>
    </lineage>
</organism>
<accession>A0A0R3TA63</accession>
<dbReference type="AlphaFoldDB" id="A0A0R3TA63"/>
<dbReference type="EMBL" id="UZAE01002507">
    <property type="protein sequence ID" value="VDN99809.1"/>
    <property type="molecule type" value="Genomic_DNA"/>
</dbReference>